<keyword evidence="1" id="KW-1133">Transmembrane helix</keyword>
<feature type="transmembrane region" description="Helical" evidence="1">
    <location>
        <begin position="484"/>
        <end position="505"/>
    </location>
</feature>
<evidence type="ECO:0000313" key="2">
    <source>
        <dbReference type="EMBL" id="KAF0975655.1"/>
    </source>
</evidence>
<name>A0A6A5BQE4_NAEFO</name>
<dbReference type="VEuPathDB" id="AmoebaDB:NF0013920"/>
<evidence type="ECO:0000256" key="1">
    <source>
        <dbReference type="SAM" id="Phobius"/>
    </source>
</evidence>
<dbReference type="InterPro" id="IPR029787">
    <property type="entry name" value="Nucleotide_cyclase"/>
</dbReference>
<keyword evidence="1" id="KW-0812">Transmembrane</keyword>
<dbReference type="SUPFAM" id="SSF55073">
    <property type="entry name" value="Nucleotide cyclase"/>
    <property type="match status" value="1"/>
</dbReference>
<accession>A0A6A5BQE4</accession>
<dbReference type="EMBL" id="VFQX01000043">
    <property type="protein sequence ID" value="KAF0975655.1"/>
    <property type="molecule type" value="Genomic_DNA"/>
</dbReference>
<gene>
    <name evidence="2" type="ORF">FDP41_004983</name>
</gene>
<evidence type="ECO:0008006" key="4">
    <source>
        <dbReference type="Google" id="ProtNLM"/>
    </source>
</evidence>
<organism evidence="2 3">
    <name type="scientific">Naegleria fowleri</name>
    <name type="common">Brain eating amoeba</name>
    <dbReference type="NCBI Taxonomy" id="5763"/>
    <lineage>
        <taxon>Eukaryota</taxon>
        <taxon>Discoba</taxon>
        <taxon>Heterolobosea</taxon>
        <taxon>Tetramitia</taxon>
        <taxon>Eutetramitia</taxon>
        <taxon>Vahlkampfiidae</taxon>
        <taxon>Naegleria</taxon>
    </lineage>
</organism>
<dbReference type="RefSeq" id="XP_044560368.1">
    <property type="nucleotide sequence ID" value="XM_044708456.1"/>
</dbReference>
<comment type="caution">
    <text evidence="2">The sequence shown here is derived from an EMBL/GenBank/DDBJ whole genome shotgun (WGS) entry which is preliminary data.</text>
</comment>
<dbReference type="VEuPathDB" id="AmoebaDB:NfTy_050860"/>
<proteinExistence type="predicted"/>
<evidence type="ECO:0000313" key="3">
    <source>
        <dbReference type="Proteomes" id="UP000444721"/>
    </source>
</evidence>
<dbReference type="OrthoDB" id="10424289at2759"/>
<keyword evidence="3" id="KW-1185">Reference proteome</keyword>
<feature type="transmembrane region" description="Helical" evidence="1">
    <location>
        <begin position="113"/>
        <end position="137"/>
    </location>
</feature>
<dbReference type="AlphaFoldDB" id="A0A6A5BQE4"/>
<dbReference type="Proteomes" id="UP000444721">
    <property type="component" value="Unassembled WGS sequence"/>
</dbReference>
<dbReference type="VEuPathDB" id="AmoebaDB:FDP41_004983"/>
<sequence>MNVQHQDLPPEVGACAAEAISISSSSHLHHDIFVQNLSESHGHNKQSITQFSKEKATISPKLNHMDPKEKQNFRNKMPCIQCPFPLWIWIQSSLSSVKDGVVRSCKSMPPLVTIMNVLVVFFLLQLFISVGTVIIVIGNEGARWIRTAEAMAHEQAFQKVKNALFNFIAPSEVVITTFHNHFPSFGLDPSCHTTWAKLFALASIQDPHIKNMYFGDKQKRWSQFQRGQESSSFVTIPCFGPNSFLSLSQVTECQLSHLKYNVSNTGVILSSEFIYENDNLKDVTSMEWYQLITQSFNISSQKGFENVIHLPLRQKYSMWSDVVESSKELSTFVSLLVRDPVNGSFVGVAALEYGLAELHDYMSSVLDIPHAVIVLDKCNHILAASLKLSAFSSFEPSLTTIQTFPHDFNNHSLFQKIFHEIQEEEESFRFNHTNVKLTVQNRLNGTTVLYDYSISIIISDNIVLKAIVITEHFQFFVSTINNSVTGWIILILILSLCIVVLLIVLKTITHPLHRLSKKMTNMLHLDRALSVKVEPSSLLGDVKIMETALEKFRKALLYFSLIIPEHIVRNILTVQDESELFSPKRQFMSLIVLELNGFNEFQQHVGNAVFSNVLRKLITEVTTAIHYNEGFVLDMSIKNGIKLFACWNDESAPIENHEIRATAATLEINKMIDDSIEMIKHEWNHPTLHLSFRTAIATGFIDIGLIGSINSRINIACFGEVVAVGDLLLEQCGNNEVVLCENVYRKVQHMFLCYFLQKLPYQSTLRNEKYSEMNVYVLKKYLKESNGAVIMPLDDYLIGEARLYQFYPSGESDTEKKVKALLEKKIALYNEQQNQK</sequence>
<reference evidence="2 3" key="1">
    <citation type="journal article" date="2019" name="Sci. Rep.">
        <title>Nanopore sequencing improves the draft genome of the human pathogenic amoeba Naegleria fowleri.</title>
        <authorList>
            <person name="Liechti N."/>
            <person name="Schurch N."/>
            <person name="Bruggmann R."/>
            <person name="Wittwer M."/>
        </authorList>
    </citation>
    <scope>NUCLEOTIDE SEQUENCE [LARGE SCALE GENOMIC DNA]</scope>
    <source>
        <strain evidence="2 3">ATCC 30894</strain>
    </source>
</reference>
<keyword evidence="1" id="KW-0472">Membrane</keyword>
<dbReference type="Gene3D" id="3.30.70.1230">
    <property type="entry name" value="Nucleotide cyclase"/>
    <property type="match status" value="1"/>
</dbReference>
<protein>
    <recommendedName>
        <fullName evidence="4">Guanylate cyclase domain-containing protein</fullName>
    </recommendedName>
</protein>
<dbReference type="GeneID" id="68112201"/>